<reference evidence="2 3" key="1">
    <citation type="submission" date="2016-07" db="EMBL/GenBank/DDBJ databases">
        <title>Disparate Historic Effective Population Sizes Predicted by Modern Levels of Genome Diversity for the Scaled Quail (Callipepla squamata) and the Northern Bobwhite (Colinus virginianus): Inferences from First and Second Generation Draft Genome Assemblies for Sympatric New World Quail.</title>
        <authorList>
            <person name="Oldeschulte D.L."/>
            <person name="Halley Y.A."/>
            <person name="Bhattarai E.K."/>
            <person name="Brashear W.A."/>
            <person name="Hill J."/>
            <person name="Metz R.P."/>
            <person name="Johnson C.D."/>
            <person name="Rollins D."/>
            <person name="Peterson M.J."/>
            <person name="Bickhart D.M."/>
            <person name="Decker J.E."/>
            <person name="Seabury C.M."/>
        </authorList>
    </citation>
    <scope>NUCLEOTIDE SEQUENCE [LARGE SCALE GENOMIC DNA]</scope>
    <source>
        <strain evidence="2 3">Texas</strain>
        <tissue evidence="2">Leg muscle</tissue>
    </source>
</reference>
<gene>
    <name evidence="2" type="ORF">ASZ78_002401</name>
</gene>
<dbReference type="EMBL" id="MCFN01006453">
    <property type="protein sequence ID" value="OXB51992.1"/>
    <property type="molecule type" value="Genomic_DNA"/>
</dbReference>
<keyword evidence="3" id="KW-1185">Reference proteome</keyword>
<feature type="compositionally biased region" description="Low complexity" evidence="1">
    <location>
        <begin position="15"/>
        <end position="36"/>
    </location>
</feature>
<protein>
    <submittedName>
        <fullName evidence="2">Uncharacterized protein</fullName>
    </submittedName>
</protein>
<sequence>GHGGREPYRGWPQLPEEASPAPGGAPGPQQQHPLRGGPHRPPLGADGRALRHQEPHPDPPGRPQPEDEGGLGAVRPLGAVLRAPRLRRHEPRQRPHAAQAAETRPLHPARAPRGPPQKLSPPRHRVRRLRLGQHQQPR</sequence>
<feature type="compositionally biased region" description="Basic residues" evidence="1">
    <location>
        <begin position="121"/>
        <end position="138"/>
    </location>
</feature>
<evidence type="ECO:0000313" key="2">
    <source>
        <dbReference type="EMBL" id="OXB51992.1"/>
    </source>
</evidence>
<dbReference type="Proteomes" id="UP000198323">
    <property type="component" value="Unassembled WGS sequence"/>
</dbReference>
<proteinExistence type="predicted"/>
<feature type="non-terminal residue" evidence="2">
    <location>
        <position position="138"/>
    </location>
</feature>
<name>A0A226M9N8_CALSU</name>
<dbReference type="AlphaFoldDB" id="A0A226M9N8"/>
<evidence type="ECO:0000256" key="1">
    <source>
        <dbReference type="SAM" id="MobiDB-lite"/>
    </source>
</evidence>
<organism evidence="2 3">
    <name type="scientific">Callipepla squamata</name>
    <name type="common">Scaled quail</name>
    <dbReference type="NCBI Taxonomy" id="9009"/>
    <lineage>
        <taxon>Eukaryota</taxon>
        <taxon>Metazoa</taxon>
        <taxon>Chordata</taxon>
        <taxon>Craniata</taxon>
        <taxon>Vertebrata</taxon>
        <taxon>Euteleostomi</taxon>
        <taxon>Archelosauria</taxon>
        <taxon>Archosauria</taxon>
        <taxon>Dinosauria</taxon>
        <taxon>Saurischia</taxon>
        <taxon>Theropoda</taxon>
        <taxon>Coelurosauria</taxon>
        <taxon>Aves</taxon>
        <taxon>Neognathae</taxon>
        <taxon>Galloanserae</taxon>
        <taxon>Galliformes</taxon>
        <taxon>Odontophoridae</taxon>
        <taxon>Callipepla</taxon>
    </lineage>
</organism>
<feature type="non-terminal residue" evidence="2">
    <location>
        <position position="1"/>
    </location>
</feature>
<comment type="caution">
    <text evidence="2">The sequence shown here is derived from an EMBL/GenBank/DDBJ whole genome shotgun (WGS) entry which is preliminary data.</text>
</comment>
<evidence type="ECO:0000313" key="3">
    <source>
        <dbReference type="Proteomes" id="UP000198323"/>
    </source>
</evidence>
<feature type="region of interest" description="Disordered" evidence="1">
    <location>
        <begin position="1"/>
        <end position="138"/>
    </location>
</feature>
<feature type="compositionally biased region" description="Basic and acidic residues" evidence="1">
    <location>
        <begin position="48"/>
        <end position="59"/>
    </location>
</feature>
<feature type="compositionally biased region" description="Basic residues" evidence="1">
    <location>
        <begin position="84"/>
        <end position="95"/>
    </location>
</feature>
<accession>A0A226M9N8</accession>